<dbReference type="eggNOG" id="KOG4336">
    <property type="taxonomic scope" value="Eukaryota"/>
</dbReference>
<name>M3B317_SPHMS</name>
<evidence type="ECO:0000256" key="2">
    <source>
        <dbReference type="ARBA" id="ARBA00008767"/>
    </source>
</evidence>
<keyword evidence="6" id="KW-0539">Nucleus</keyword>
<evidence type="ECO:0000313" key="11">
    <source>
        <dbReference type="Proteomes" id="UP000016931"/>
    </source>
</evidence>
<dbReference type="GO" id="GO:0046982">
    <property type="term" value="F:protein heterodimerization activity"/>
    <property type="evidence" value="ECO:0007669"/>
    <property type="project" value="InterPro"/>
</dbReference>
<dbReference type="CDD" id="cd00076">
    <property type="entry name" value="HFD_SF"/>
    <property type="match status" value="1"/>
</dbReference>
<dbReference type="Gene3D" id="1.10.20.10">
    <property type="entry name" value="Histone, subunit A"/>
    <property type="match status" value="1"/>
</dbReference>
<dbReference type="InterPro" id="IPR009072">
    <property type="entry name" value="Histone-fold"/>
</dbReference>
<evidence type="ECO:0000256" key="6">
    <source>
        <dbReference type="ARBA" id="ARBA00023242"/>
    </source>
</evidence>
<accession>M3B317</accession>
<evidence type="ECO:0000256" key="1">
    <source>
        <dbReference type="ARBA" id="ARBA00004123"/>
    </source>
</evidence>
<evidence type="ECO:0000259" key="9">
    <source>
        <dbReference type="Pfam" id="PF10406"/>
    </source>
</evidence>
<evidence type="ECO:0000256" key="7">
    <source>
        <dbReference type="SAM" id="MobiDB-lite"/>
    </source>
</evidence>
<comment type="similarity">
    <text evidence="2">Belongs to the TAF8 family.</text>
</comment>
<dbReference type="RefSeq" id="XP_016762318.1">
    <property type="nucleotide sequence ID" value="XM_016904636.1"/>
</dbReference>
<evidence type="ECO:0000259" key="8">
    <source>
        <dbReference type="Pfam" id="PF07524"/>
    </source>
</evidence>
<sequence length="331" mass="36665">MAMPESTSPAGTKRPHPSTTATATASASPEHSTKRRRIIHHALKHVQHIPQDIEPAPQDPVFAQGQLLKSISAALVMVGYDAVLPTALEMFRSHVEEYMLKFLSHTRTSMHNNRRTIPTALDFSQSLANMPSSHLPQLLLPQLALDVPEDISYPSIPEPDPAPPKMDDFSKLLEPLIEQHPPAWMPRHFPPLPPKHSWKETAVFPQRETDSRKLREKATEEGVLAEQALRRLAAAAKSSAVHAEKNRHNALRGEGKVRNPSRPGGRAAARKHEDTFAEMLREEGGGDEAAELASDAADTRTGVDLSMPEGVVVNHHNAYWRRPGQRRGTRT</sequence>
<dbReference type="AlphaFoldDB" id="M3B317"/>
<dbReference type="InterPro" id="IPR019473">
    <property type="entry name" value="TFIID_su8_C"/>
</dbReference>
<feature type="compositionally biased region" description="Polar residues" evidence="7">
    <location>
        <begin position="1"/>
        <end position="10"/>
    </location>
</feature>
<reference evidence="10 11" key="1">
    <citation type="journal article" date="2012" name="PLoS Pathog.">
        <title>Diverse lifestyles and strategies of plant pathogenesis encoded in the genomes of eighteen Dothideomycetes fungi.</title>
        <authorList>
            <person name="Ohm R.A."/>
            <person name="Feau N."/>
            <person name="Henrissat B."/>
            <person name="Schoch C.L."/>
            <person name="Horwitz B.A."/>
            <person name="Barry K.W."/>
            <person name="Condon B.J."/>
            <person name="Copeland A.C."/>
            <person name="Dhillon B."/>
            <person name="Glaser F."/>
            <person name="Hesse C.N."/>
            <person name="Kosti I."/>
            <person name="LaButti K."/>
            <person name="Lindquist E.A."/>
            <person name="Lucas S."/>
            <person name="Salamov A.A."/>
            <person name="Bradshaw R.E."/>
            <person name="Ciuffetti L."/>
            <person name="Hamelin R.C."/>
            <person name="Kema G.H.J."/>
            <person name="Lawrence C."/>
            <person name="Scott J.A."/>
            <person name="Spatafora J.W."/>
            <person name="Turgeon B.G."/>
            <person name="de Wit P.J.G.M."/>
            <person name="Zhong S."/>
            <person name="Goodwin S.B."/>
            <person name="Grigoriev I.V."/>
        </authorList>
    </citation>
    <scope>NUCLEOTIDE SEQUENCE [LARGE SCALE GENOMIC DNA]</scope>
    <source>
        <strain evidence="10 11">SO2202</strain>
    </source>
</reference>
<dbReference type="STRING" id="692275.M3B317"/>
<evidence type="ECO:0000256" key="4">
    <source>
        <dbReference type="ARBA" id="ARBA00023015"/>
    </source>
</evidence>
<feature type="region of interest" description="Disordered" evidence="7">
    <location>
        <begin position="1"/>
        <end position="34"/>
    </location>
</feature>
<evidence type="ECO:0000313" key="10">
    <source>
        <dbReference type="EMBL" id="EMF14197.1"/>
    </source>
</evidence>
<protein>
    <recommendedName>
        <fullName evidence="3">Transcription initiation factor TFIID subunit 8</fullName>
    </recommendedName>
</protein>
<dbReference type="GO" id="GO:0005669">
    <property type="term" value="C:transcription factor TFIID complex"/>
    <property type="evidence" value="ECO:0007669"/>
    <property type="project" value="InterPro"/>
</dbReference>
<dbReference type="GeneID" id="27901773"/>
<evidence type="ECO:0000256" key="3">
    <source>
        <dbReference type="ARBA" id="ARBA00017307"/>
    </source>
</evidence>
<dbReference type="EMBL" id="KB456262">
    <property type="protein sequence ID" value="EMF14197.1"/>
    <property type="molecule type" value="Genomic_DNA"/>
</dbReference>
<feature type="domain" description="Bromodomain associated" evidence="8">
    <location>
        <begin position="63"/>
        <end position="130"/>
    </location>
</feature>
<dbReference type="OMA" id="HDWIYAL"/>
<dbReference type="InterPro" id="IPR037818">
    <property type="entry name" value="TAF8"/>
</dbReference>
<gene>
    <name evidence="10" type="ORF">SEPMUDRAFT_147996</name>
</gene>
<keyword evidence="5" id="KW-0804">Transcription</keyword>
<keyword evidence="4" id="KW-0805">Transcription regulation</keyword>
<feature type="region of interest" description="Disordered" evidence="7">
    <location>
        <begin position="238"/>
        <end position="301"/>
    </location>
</feature>
<feature type="compositionally biased region" description="Basic and acidic residues" evidence="7">
    <location>
        <begin position="242"/>
        <end position="257"/>
    </location>
</feature>
<feature type="domain" description="Transcription factor TFIID subunit 8 C-terminal" evidence="9">
    <location>
        <begin position="184"/>
        <end position="232"/>
    </location>
</feature>
<dbReference type="Pfam" id="PF10406">
    <property type="entry name" value="TAF8_C"/>
    <property type="match status" value="1"/>
</dbReference>
<dbReference type="Proteomes" id="UP000016931">
    <property type="component" value="Unassembled WGS sequence"/>
</dbReference>
<feature type="compositionally biased region" description="Basic and acidic residues" evidence="7">
    <location>
        <begin position="270"/>
        <end position="284"/>
    </location>
</feature>
<proteinExistence type="inferred from homology"/>
<dbReference type="HOGENOM" id="CLU_026584_0_1_1"/>
<dbReference type="GO" id="GO:0006367">
    <property type="term" value="P:transcription initiation at RNA polymerase II promoter"/>
    <property type="evidence" value="ECO:0007669"/>
    <property type="project" value="TreeGrafter"/>
</dbReference>
<keyword evidence="11" id="KW-1185">Reference proteome</keyword>
<organism evidence="10 11">
    <name type="scientific">Sphaerulina musiva (strain SO2202)</name>
    <name type="common">Poplar stem canker fungus</name>
    <name type="synonym">Septoria musiva</name>
    <dbReference type="NCBI Taxonomy" id="692275"/>
    <lineage>
        <taxon>Eukaryota</taxon>
        <taxon>Fungi</taxon>
        <taxon>Dikarya</taxon>
        <taxon>Ascomycota</taxon>
        <taxon>Pezizomycotina</taxon>
        <taxon>Dothideomycetes</taxon>
        <taxon>Dothideomycetidae</taxon>
        <taxon>Mycosphaerellales</taxon>
        <taxon>Mycosphaerellaceae</taxon>
        <taxon>Sphaerulina</taxon>
    </lineage>
</organism>
<dbReference type="InterPro" id="IPR006565">
    <property type="entry name" value="BTP"/>
</dbReference>
<evidence type="ECO:0000256" key="5">
    <source>
        <dbReference type="ARBA" id="ARBA00023163"/>
    </source>
</evidence>
<dbReference type="Pfam" id="PF07524">
    <property type="entry name" value="Bromo_TP"/>
    <property type="match status" value="1"/>
</dbReference>
<dbReference type="PANTHER" id="PTHR46469:SF1">
    <property type="entry name" value="TRANSCRIPTION INITIATION FACTOR TFIID SUBUNIT 8"/>
    <property type="match status" value="1"/>
</dbReference>
<dbReference type="PANTHER" id="PTHR46469">
    <property type="entry name" value="TRANSCRIPTION INITIATION FACTOR TFIID SUBUNIT 8"/>
    <property type="match status" value="1"/>
</dbReference>
<dbReference type="OrthoDB" id="2193813at2759"/>
<comment type="subcellular location">
    <subcellularLocation>
        <location evidence="1">Nucleus</location>
    </subcellularLocation>
</comment>
<feature type="compositionally biased region" description="Low complexity" evidence="7">
    <location>
        <begin position="18"/>
        <end position="28"/>
    </location>
</feature>